<dbReference type="Gene3D" id="3.40.190.10">
    <property type="entry name" value="Periplasmic binding protein-like II"/>
    <property type="match status" value="2"/>
</dbReference>
<dbReference type="SUPFAM" id="SSF53850">
    <property type="entry name" value="Periplasmic binding protein-like II"/>
    <property type="match status" value="1"/>
</dbReference>
<keyword evidence="3 6" id="KW-0238">DNA-binding</keyword>
<dbReference type="GO" id="GO:0000976">
    <property type="term" value="F:transcription cis-regulatory region binding"/>
    <property type="evidence" value="ECO:0007669"/>
    <property type="project" value="TreeGrafter"/>
</dbReference>
<organism evidence="6 7">
    <name type="scientific">Marinomonas communis</name>
    <dbReference type="NCBI Taxonomy" id="28254"/>
    <lineage>
        <taxon>Bacteria</taxon>
        <taxon>Pseudomonadati</taxon>
        <taxon>Pseudomonadota</taxon>
        <taxon>Gammaproteobacteria</taxon>
        <taxon>Oceanospirillales</taxon>
        <taxon>Oceanospirillaceae</taxon>
        <taxon>Marinomonas</taxon>
    </lineage>
</organism>
<evidence type="ECO:0000256" key="4">
    <source>
        <dbReference type="ARBA" id="ARBA00023163"/>
    </source>
</evidence>
<proteinExistence type="inferred from homology"/>
<dbReference type="AlphaFoldDB" id="A0A4R6XAV9"/>
<dbReference type="GO" id="GO:0003700">
    <property type="term" value="F:DNA-binding transcription factor activity"/>
    <property type="evidence" value="ECO:0007669"/>
    <property type="project" value="InterPro"/>
</dbReference>
<dbReference type="SUPFAM" id="SSF46785">
    <property type="entry name" value="Winged helix' DNA-binding domain"/>
    <property type="match status" value="1"/>
</dbReference>
<sequence length="308" mass="34315">MNPNALKQLAVIIRQGSISSAAEQLFVTQPTLTRAIKQLEQKVGAPVLTRTRYGVVATEIGERLGKIGEKILLDAEQGEEVIRQWHSGFHNEFSIGIDPLWEYAAAQQTTHAFLQDPRYVFHLRTGSAAAQIELLQQGELDFIIGPAHLTVAQKGLHREVLFRDRAAIFAGAKSALLKQKRAITTNDLSKSKWFIAGANAGFMNHQHNVAPNNAAKISFTGSIHSVMSLLSSSDMLVQLPARLALMSGALQSEQMLNIEDMPDQPRRDIALWSRNEEIERPDAQRIRQLICDFLRDLDQNTSEYGLEL</sequence>
<dbReference type="Proteomes" id="UP000295729">
    <property type="component" value="Unassembled WGS sequence"/>
</dbReference>
<name>A0A4R6XAV9_9GAMM</name>
<protein>
    <submittedName>
        <fullName evidence="6">DNA-binding transcriptional LysR family regulator</fullName>
    </submittedName>
</protein>
<dbReference type="PRINTS" id="PR00039">
    <property type="entry name" value="HTHLYSR"/>
</dbReference>
<dbReference type="RefSeq" id="WP_133559818.1">
    <property type="nucleotide sequence ID" value="NZ_SNZA01000001.1"/>
</dbReference>
<dbReference type="Pfam" id="PF03466">
    <property type="entry name" value="LysR_substrate"/>
    <property type="match status" value="1"/>
</dbReference>
<evidence type="ECO:0000256" key="3">
    <source>
        <dbReference type="ARBA" id="ARBA00023125"/>
    </source>
</evidence>
<evidence type="ECO:0000256" key="2">
    <source>
        <dbReference type="ARBA" id="ARBA00023015"/>
    </source>
</evidence>
<evidence type="ECO:0000313" key="7">
    <source>
        <dbReference type="Proteomes" id="UP000295729"/>
    </source>
</evidence>
<dbReference type="Pfam" id="PF00126">
    <property type="entry name" value="HTH_1"/>
    <property type="match status" value="1"/>
</dbReference>
<comment type="similarity">
    <text evidence="1">Belongs to the LysR transcriptional regulatory family.</text>
</comment>
<dbReference type="PANTHER" id="PTHR30126">
    <property type="entry name" value="HTH-TYPE TRANSCRIPTIONAL REGULATOR"/>
    <property type="match status" value="1"/>
</dbReference>
<evidence type="ECO:0000256" key="1">
    <source>
        <dbReference type="ARBA" id="ARBA00009437"/>
    </source>
</evidence>
<dbReference type="InterPro" id="IPR005119">
    <property type="entry name" value="LysR_subst-bd"/>
</dbReference>
<keyword evidence="4" id="KW-0804">Transcription</keyword>
<keyword evidence="2" id="KW-0805">Transcription regulation</keyword>
<dbReference type="OrthoDB" id="9786526at2"/>
<gene>
    <name evidence="6" type="ORF">C8D85_0543</name>
</gene>
<dbReference type="EMBL" id="SNZA01000001">
    <property type="protein sequence ID" value="TDR15189.1"/>
    <property type="molecule type" value="Genomic_DNA"/>
</dbReference>
<dbReference type="InterPro" id="IPR036388">
    <property type="entry name" value="WH-like_DNA-bd_sf"/>
</dbReference>
<dbReference type="PANTHER" id="PTHR30126:SF97">
    <property type="entry name" value="HTH-TYPE TRANSCRIPTIONAL REGULATOR ABGR"/>
    <property type="match status" value="1"/>
</dbReference>
<accession>A0A4R6XAV9</accession>
<dbReference type="Gene3D" id="1.10.10.10">
    <property type="entry name" value="Winged helix-like DNA-binding domain superfamily/Winged helix DNA-binding domain"/>
    <property type="match status" value="1"/>
</dbReference>
<feature type="domain" description="HTH lysR-type" evidence="5">
    <location>
        <begin position="1"/>
        <end position="58"/>
    </location>
</feature>
<dbReference type="InterPro" id="IPR036390">
    <property type="entry name" value="WH_DNA-bd_sf"/>
</dbReference>
<dbReference type="PROSITE" id="PS50931">
    <property type="entry name" value="HTH_LYSR"/>
    <property type="match status" value="1"/>
</dbReference>
<dbReference type="InterPro" id="IPR000847">
    <property type="entry name" value="LysR_HTH_N"/>
</dbReference>
<keyword evidence="7" id="KW-1185">Reference proteome</keyword>
<comment type="caution">
    <text evidence="6">The sequence shown here is derived from an EMBL/GenBank/DDBJ whole genome shotgun (WGS) entry which is preliminary data.</text>
</comment>
<reference evidence="6 7" key="1">
    <citation type="submission" date="2019-03" db="EMBL/GenBank/DDBJ databases">
        <title>Genomic Encyclopedia of Type Strains, Phase IV (KMG-IV): sequencing the most valuable type-strain genomes for metagenomic binning, comparative biology and taxonomic classification.</title>
        <authorList>
            <person name="Goeker M."/>
        </authorList>
    </citation>
    <scope>NUCLEOTIDE SEQUENCE [LARGE SCALE GENOMIC DNA]</scope>
    <source>
        <strain evidence="6 7">DSM 5604</strain>
    </source>
</reference>
<evidence type="ECO:0000259" key="5">
    <source>
        <dbReference type="PROSITE" id="PS50931"/>
    </source>
</evidence>
<evidence type="ECO:0000313" key="6">
    <source>
        <dbReference type="EMBL" id="TDR15189.1"/>
    </source>
</evidence>